<evidence type="ECO:0000313" key="2">
    <source>
        <dbReference type="EMBL" id="JAP49258.1"/>
    </source>
</evidence>
<feature type="compositionally biased region" description="Basic and acidic residues" evidence="1">
    <location>
        <begin position="15"/>
        <end position="40"/>
    </location>
</feature>
<evidence type="ECO:0000256" key="1">
    <source>
        <dbReference type="SAM" id="MobiDB-lite"/>
    </source>
</evidence>
<dbReference type="AlphaFoldDB" id="A0A0X3PC23"/>
<feature type="compositionally biased region" description="Low complexity" evidence="1">
    <location>
        <begin position="57"/>
        <end position="70"/>
    </location>
</feature>
<dbReference type="EMBL" id="GEEE01013967">
    <property type="protein sequence ID" value="JAP49258.1"/>
    <property type="molecule type" value="Transcribed_RNA"/>
</dbReference>
<feature type="compositionally biased region" description="Low complexity" evidence="1">
    <location>
        <begin position="536"/>
        <end position="546"/>
    </location>
</feature>
<gene>
    <name evidence="2" type="ORF">TR117312</name>
</gene>
<feature type="region of interest" description="Disordered" evidence="1">
    <location>
        <begin position="532"/>
        <end position="595"/>
    </location>
</feature>
<feature type="region of interest" description="Disordered" evidence="1">
    <location>
        <begin position="1"/>
        <end position="100"/>
    </location>
</feature>
<proteinExistence type="predicted"/>
<feature type="compositionally biased region" description="Polar residues" evidence="1">
    <location>
        <begin position="82"/>
        <end position="96"/>
    </location>
</feature>
<reference evidence="2" key="1">
    <citation type="submission" date="2016-01" db="EMBL/GenBank/DDBJ databases">
        <title>Reference transcriptome for the parasite Schistocephalus solidus: insights into the molecular evolution of parasitism.</title>
        <authorList>
            <person name="Hebert F.O."/>
            <person name="Grambauer S."/>
            <person name="Barber I."/>
            <person name="Landry C.R."/>
            <person name="Aubin-Horth N."/>
        </authorList>
    </citation>
    <scope>NUCLEOTIDE SEQUENCE</scope>
</reference>
<name>A0A0X3PC23_SCHSO</name>
<feature type="compositionally biased region" description="Basic and acidic residues" evidence="1">
    <location>
        <begin position="554"/>
        <end position="576"/>
    </location>
</feature>
<organism evidence="2">
    <name type="scientific">Schistocephalus solidus</name>
    <name type="common">Tapeworm</name>
    <dbReference type="NCBI Taxonomy" id="70667"/>
    <lineage>
        <taxon>Eukaryota</taxon>
        <taxon>Metazoa</taxon>
        <taxon>Spiralia</taxon>
        <taxon>Lophotrochozoa</taxon>
        <taxon>Platyhelminthes</taxon>
        <taxon>Cestoda</taxon>
        <taxon>Eucestoda</taxon>
        <taxon>Diphyllobothriidea</taxon>
        <taxon>Diphyllobothriidae</taxon>
        <taxon>Schistocephalus</taxon>
    </lineage>
</organism>
<accession>A0A0X3PC23</accession>
<protein>
    <submittedName>
        <fullName evidence="2">Uncharacterized protein</fullName>
    </submittedName>
</protein>
<sequence length="635" mass="70215">MHDRTFVNAPTGPRSDPETDFSRRVLEGHVHMETKCERSEGLSSGSRVKRTADFGDADNPAAADSSASSSLETGKSAARTPEATSADLQPCSQIIQRNKKGKLKSRLRSLFTHLSGLTHRQEATERLSIDRGLSTKKASRGKVLSSICSTPSISHSSDADQQHEVFLERKGKLEHAKVSPLTDSSVLCNHFREFDTHRNEFDAQTKWSGSPSHCIGIRPGTSMDTVASQPEYRRLVSTIEDCWLLLAEFCVLAECDIDIKTEKCECLHYIALRPESAGHCHTTEIYRHGITVKAPVGVYSNVISSSCKLVHCNSKEVENDSFTSLSEKLPRVAETDPHQSAQAAEHSLTGIMNMDIGTLIPNMRALSPSHSSLEVMESPLTPGCAADQYEVSGLSVPATDCVQTKKKVPEIIIQGLRPEDQEVNSSPADTFNLLGDGKDQRMETLRVPDRSTRLFVDEWRYFNAERQLISHLEFAVKQRCLIRQSVTSGLSGGRFYVRQSLGDSLAAVHNACTREIRDGNRVMPRMKNMDLFQPFSQSQSTESSSEVDWNPMRSEGEPVDAKKKELERDRDCKPDLTPDPACGTRFCPPAADNDGRLTATQTYIPTSSISLSYLLGEQLSDEGRHTSKSGKKKGR</sequence>